<dbReference type="AlphaFoldDB" id="A0A183FW93"/>
<organism evidence="8 9">
    <name type="scientific">Heligmosomoides polygyrus</name>
    <name type="common">Parasitic roundworm</name>
    <dbReference type="NCBI Taxonomy" id="6339"/>
    <lineage>
        <taxon>Eukaryota</taxon>
        <taxon>Metazoa</taxon>
        <taxon>Ecdysozoa</taxon>
        <taxon>Nematoda</taxon>
        <taxon>Chromadorea</taxon>
        <taxon>Rhabditida</taxon>
        <taxon>Rhabditina</taxon>
        <taxon>Rhabditomorpha</taxon>
        <taxon>Strongyloidea</taxon>
        <taxon>Heligmosomidae</taxon>
        <taxon>Heligmosomoides</taxon>
    </lineage>
</organism>
<reference evidence="9" key="2">
    <citation type="submission" date="2019-09" db="UniProtKB">
        <authorList>
            <consortium name="WormBaseParasite"/>
        </authorList>
    </citation>
    <scope>IDENTIFICATION</scope>
</reference>
<evidence type="ECO:0000256" key="5">
    <source>
        <dbReference type="SAM" id="SignalP"/>
    </source>
</evidence>
<gene>
    <name evidence="7" type="ORF">HPBE_LOCUS12682</name>
</gene>
<sequence>MSCSTVRRCFLAITILAIVLSLAPAQFLKKASNRTNVALIGHIGAIGALPNYDKILDLSRRELLEDGTLGDDFDIEIISRNGCGEAFEGVAAAADLYHIEHVTTFLGPYCNGGKCSETLPVATMANFWNIPIIAYMATSNALSNKKIYKTLIRTSLRTINTIAESTAAFIKHYKWKKVSLVSNVGAAAFEKLTALEPVLKRHGVVVTRKILFDETATVQDMLSSGQLDEIRYNSRVVVVMFSSTRDLTATFRQATAKYGMTEAEYVFIFPWLQENANGASPFVGSDSESLTKVKQTYSNCILIDDMNGFDDRMITPFVERLNSIGLDEKDIDLMNIYGYIALFDALKMFATAGRKVLNQTGNITSVGDGKLMWNAMRRMTIQGKSPSLLNQLLSGS</sequence>
<feature type="signal peptide" evidence="5">
    <location>
        <begin position="1"/>
        <end position="25"/>
    </location>
</feature>
<dbReference type="PANTHER" id="PTHR44755:SF12">
    <property type="entry name" value="RECEPTOR LIGAND BINDING REGION DOMAIN-CONTAINING PROTEIN"/>
    <property type="match status" value="1"/>
</dbReference>
<evidence type="ECO:0000313" key="8">
    <source>
        <dbReference type="Proteomes" id="UP000050761"/>
    </source>
</evidence>
<dbReference type="Pfam" id="PF01094">
    <property type="entry name" value="ANF_receptor"/>
    <property type="match status" value="1"/>
</dbReference>
<evidence type="ECO:0000259" key="6">
    <source>
        <dbReference type="Pfam" id="PF01094"/>
    </source>
</evidence>
<evidence type="ECO:0000313" key="7">
    <source>
        <dbReference type="EMBL" id="VDO93171.1"/>
    </source>
</evidence>
<evidence type="ECO:0000256" key="3">
    <source>
        <dbReference type="ARBA" id="ARBA00022989"/>
    </source>
</evidence>
<dbReference type="Proteomes" id="UP000050761">
    <property type="component" value="Unassembled WGS sequence"/>
</dbReference>
<evidence type="ECO:0000256" key="1">
    <source>
        <dbReference type="ARBA" id="ARBA00004370"/>
    </source>
</evidence>
<comment type="subcellular location">
    <subcellularLocation>
        <location evidence="1">Membrane</location>
    </subcellularLocation>
</comment>
<accession>A0A183FW93</accession>
<reference evidence="7 8" key="1">
    <citation type="submission" date="2018-11" db="EMBL/GenBank/DDBJ databases">
        <authorList>
            <consortium name="Pathogen Informatics"/>
        </authorList>
    </citation>
    <scope>NUCLEOTIDE SEQUENCE [LARGE SCALE GENOMIC DNA]</scope>
</reference>
<evidence type="ECO:0000256" key="4">
    <source>
        <dbReference type="ARBA" id="ARBA00023136"/>
    </source>
</evidence>
<dbReference type="GO" id="GO:0038023">
    <property type="term" value="F:signaling receptor activity"/>
    <property type="evidence" value="ECO:0007669"/>
    <property type="project" value="TreeGrafter"/>
</dbReference>
<name>A0A183FW93_HELPZ</name>
<feature type="chain" id="PRO_5044551681" evidence="5">
    <location>
        <begin position="26"/>
        <end position="396"/>
    </location>
</feature>
<keyword evidence="8" id="KW-1185">Reference proteome</keyword>
<keyword evidence="5" id="KW-0732">Signal</keyword>
<dbReference type="SUPFAM" id="SSF53822">
    <property type="entry name" value="Periplasmic binding protein-like I"/>
    <property type="match status" value="1"/>
</dbReference>
<evidence type="ECO:0000313" key="9">
    <source>
        <dbReference type="WBParaSite" id="HPBE_0001268101-mRNA-1"/>
    </source>
</evidence>
<dbReference type="OrthoDB" id="1890790at2759"/>
<keyword evidence="2" id="KW-0812">Transmembrane</keyword>
<accession>A0A3P7YZI4</accession>
<dbReference type="CDD" id="cd06352">
    <property type="entry name" value="PBP1_NPR_GC-like"/>
    <property type="match status" value="1"/>
</dbReference>
<feature type="domain" description="Receptor ligand binding region" evidence="6">
    <location>
        <begin position="62"/>
        <end position="383"/>
    </location>
</feature>
<dbReference type="GO" id="GO:0007165">
    <property type="term" value="P:signal transduction"/>
    <property type="evidence" value="ECO:0007669"/>
    <property type="project" value="TreeGrafter"/>
</dbReference>
<evidence type="ECO:0000256" key="2">
    <source>
        <dbReference type="ARBA" id="ARBA00022692"/>
    </source>
</evidence>
<dbReference type="InterPro" id="IPR052612">
    <property type="entry name" value="ANP_Clearance_Receptor"/>
</dbReference>
<dbReference type="InterPro" id="IPR001828">
    <property type="entry name" value="ANF_lig-bd_rcpt"/>
</dbReference>
<dbReference type="EMBL" id="UZAH01027595">
    <property type="protein sequence ID" value="VDO93171.1"/>
    <property type="molecule type" value="Genomic_DNA"/>
</dbReference>
<dbReference type="PANTHER" id="PTHR44755">
    <property type="entry name" value="NATRIURETIC PEPTIDE RECEPTOR 3-RELATED"/>
    <property type="match status" value="1"/>
</dbReference>
<keyword evidence="3" id="KW-1133">Transmembrane helix</keyword>
<proteinExistence type="predicted"/>
<protein>
    <submittedName>
        <fullName evidence="9">ANF_receptor domain-containing protein</fullName>
    </submittedName>
</protein>
<dbReference type="Gene3D" id="3.40.50.2300">
    <property type="match status" value="2"/>
</dbReference>
<dbReference type="WBParaSite" id="HPBE_0001268101-mRNA-1">
    <property type="protein sequence ID" value="HPBE_0001268101-mRNA-1"/>
    <property type="gene ID" value="HPBE_0001268101"/>
</dbReference>
<dbReference type="GO" id="GO:0017046">
    <property type="term" value="F:peptide hormone binding"/>
    <property type="evidence" value="ECO:0007669"/>
    <property type="project" value="TreeGrafter"/>
</dbReference>
<dbReference type="GO" id="GO:0016020">
    <property type="term" value="C:membrane"/>
    <property type="evidence" value="ECO:0007669"/>
    <property type="project" value="UniProtKB-SubCell"/>
</dbReference>
<keyword evidence="4" id="KW-0472">Membrane</keyword>
<dbReference type="InterPro" id="IPR028082">
    <property type="entry name" value="Peripla_BP_I"/>
</dbReference>